<dbReference type="HOGENOM" id="CLU_018552_12_1_1"/>
<dbReference type="GO" id="GO:0046872">
    <property type="term" value="F:metal ion binding"/>
    <property type="evidence" value="ECO:0007669"/>
    <property type="project" value="UniProtKB-KW"/>
</dbReference>
<evidence type="ECO:0000256" key="1">
    <source>
        <dbReference type="ARBA" id="ARBA00001968"/>
    </source>
</evidence>
<protein>
    <submittedName>
        <fullName evidence="3">Uncharacterized protein</fullName>
    </submittedName>
</protein>
<comment type="cofactor">
    <cofactor evidence="1">
        <name>a divalent metal cation</name>
        <dbReference type="ChEBI" id="CHEBI:60240"/>
    </cofactor>
</comment>
<accession>N6U6Z8</accession>
<evidence type="ECO:0000256" key="2">
    <source>
        <dbReference type="ARBA" id="ARBA00022723"/>
    </source>
</evidence>
<reference evidence="3" key="1">
    <citation type="journal article" date="2013" name="Genome Biol.">
        <title>Draft genome of the mountain pine beetle, Dendroctonus ponderosae Hopkins, a major forest pest.</title>
        <authorList>
            <person name="Keeling C.I."/>
            <person name="Yuen M.M."/>
            <person name="Liao N.Y."/>
            <person name="Docking T.R."/>
            <person name="Chan S.K."/>
            <person name="Taylor G.A."/>
            <person name="Palmquist D.L."/>
            <person name="Jackman S.D."/>
            <person name="Nguyen A."/>
            <person name="Li M."/>
            <person name="Henderson H."/>
            <person name="Janes J.K."/>
            <person name="Zhao Y."/>
            <person name="Pandoh P."/>
            <person name="Moore R."/>
            <person name="Sperling F.A."/>
            <person name="Huber D.P."/>
            <person name="Birol I."/>
            <person name="Jones S.J."/>
            <person name="Bohlmann J."/>
        </authorList>
    </citation>
    <scope>NUCLEOTIDE SEQUENCE</scope>
</reference>
<dbReference type="OMA" id="THDSNIF"/>
<dbReference type="EMBL" id="KB741076">
    <property type="protein sequence ID" value="ENN74362.1"/>
    <property type="molecule type" value="Genomic_DNA"/>
</dbReference>
<gene>
    <name evidence="3" type="ORF">YQE_09046</name>
</gene>
<evidence type="ECO:0000313" key="3">
    <source>
        <dbReference type="EMBL" id="ENN74362.1"/>
    </source>
</evidence>
<organism evidence="3">
    <name type="scientific">Dendroctonus ponderosae</name>
    <name type="common">Mountain pine beetle</name>
    <dbReference type="NCBI Taxonomy" id="77166"/>
    <lineage>
        <taxon>Eukaryota</taxon>
        <taxon>Metazoa</taxon>
        <taxon>Ecdysozoa</taxon>
        <taxon>Arthropoda</taxon>
        <taxon>Hexapoda</taxon>
        <taxon>Insecta</taxon>
        <taxon>Pterygota</taxon>
        <taxon>Neoptera</taxon>
        <taxon>Endopterygota</taxon>
        <taxon>Coleoptera</taxon>
        <taxon>Polyphaga</taxon>
        <taxon>Cucujiformia</taxon>
        <taxon>Curculionidae</taxon>
        <taxon>Scolytinae</taxon>
        <taxon>Dendroctonus</taxon>
    </lineage>
</organism>
<name>N6U6Z8_DENPD</name>
<keyword evidence="2" id="KW-0479">Metal-binding</keyword>
<sequence>MGIHQTTASRVIKKVSNAIAALWPRYVKMPSNDEIYQTKNGLFQIARFQRVIGCIDGKHIRIRSPGGEDAEVFRNQKSYFSINTQIVCNSALKIMDIVADWPGSTQDSKIFNNCRLNRNRRL</sequence>
<dbReference type="InterPro" id="IPR027806">
    <property type="entry name" value="HARBI1_dom"/>
</dbReference>
<dbReference type="Pfam" id="PF13359">
    <property type="entry name" value="DDE_Tnp_4"/>
    <property type="match status" value="1"/>
</dbReference>
<dbReference type="AlphaFoldDB" id="N6U6Z8"/>
<proteinExistence type="predicted"/>
<feature type="non-terminal residue" evidence="3">
    <location>
        <position position="1"/>
    </location>
</feature>